<protein>
    <submittedName>
        <fullName evidence="1">Uncharacterized protein</fullName>
    </submittedName>
</protein>
<proteinExistence type="predicted"/>
<sequence>MAGELWLLLIQVFGKVKRAKEFISEDLGSRTIKVEDMDTVGDFVESGKRVIKRLKRLLRKCEEPMLQECDQKTGRLGKASGKAFVKALFGREQELRNTEAFMQGMRLWNLRWDVNVEHILKSSHQSQDNSVLDN</sequence>
<dbReference type="AlphaFoldDB" id="A0AAD9SHT8"/>
<organism evidence="1 2">
    <name type="scientific">Phomopsis amygdali</name>
    <name type="common">Fusicoccum amygdali</name>
    <dbReference type="NCBI Taxonomy" id="1214568"/>
    <lineage>
        <taxon>Eukaryota</taxon>
        <taxon>Fungi</taxon>
        <taxon>Dikarya</taxon>
        <taxon>Ascomycota</taxon>
        <taxon>Pezizomycotina</taxon>
        <taxon>Sordariomycetes</taxon>
        <taxon>Sordariomycetidae</taxon>
        <taxon>Diaporthales</taxon>
        <taxon>Diaporthaceae</taxon>
        <taxon>Diaporthe</taxon>
    </lineage>
</organism>
<name>A0AAD9SHT8_PHOAM</name>
<reference evidence="1" key="1">
    <citation type="submission" date="2023-06" db="EMBL/GenBank/DDBJ databases">
        <authorList>
            <person name="Noh H."/>
        </authorList>
    </citation>
    <scope>NUCLEOTIDE SEQUENCE</scope>
    <source>
        <strain evidence="1">DUCC20226</strain>
    </source>
</reference>
<accession>A0AAD9SHT8</accession>
<keyword evidence="2" id="KW-1185">Reference proteome</keyword>
<dbReference type="Proteomes" id="UP001265746">
    <property type="component" value="Unassembled WGS sequence"/>
</dbReference>
<evidence type="ECO:0000313" key="1">
    <source>
        <dbReference type="EMBL" id="KAK2609885.1"/>
    </source>
</evidence>
<gene>
    <name evidence="1" type="ORF">N8I77_003358</name>
</gene>
<evidence type="ECO:0000313" key="2">
    <source>
        <dbReference type="Proteomes" id="UP001265746"/>
    </source>
</evidence>
<dbReference type="EMBL" id="JAUJFL010000002">
    <property type="protein sequence ID" value="KAK2609885.1"/>
    <property type="molecule type" value="Genomic_DNA"/>
</dbReference>
<comment type="caution">
    <text evidence="1">The sequence shown here is derived from an EMBL/GenBank/DDBJ whole genome shotgun (WGS) entry which is preliminary data.</text>
</comment>